<keyword evidence="1" id="KW-1133">Transmembrane helix</keyword>
<evidence type="ECO:0000313" key="3">
    <source>
        <dbReference type="Proteomes" id="UP000235371"/>
    </source>
</evidence>
<evidence type="ECO:0000256" key="1">
    <source>
        <dbReference type="SAM" id="Phobius"/>
    </source>
</evidence>
<dbReference type="EMBL" id="KZ613859">
    <property type="protein sequence ID" value="PMD54652.1"/>
    <property type="molecule type" value="Genomic_DNA"/>
</dbReference>
<dbReference type="RefSeq" id="XP_024731556.1">
    <property type="nucleotide sequence ID" value="XM_024870313.1"/>
</dbReference>
<name>A0A2J6SV54_9HELO</name>
<proteinExistence type="predicted"/>
<keyword evidence="1" id="KW-0812">Transmembrane</keyword>
<evidence type="ECO:0000313" key="2">
    <source>
        <dbReference type="EMBL" id="PMD54652.1"/>
    </source>
</evidence>
<keyword evidence="1" id="KW-0472">Membrane</keyword>
<organism evidence="2 3">
    <name type="scientific">Hyaloscypha bicolor E</name>
    <dbReference type="NCBI Taxonomy" id="1095630"/>
    <lineage>
        <taxon>Eukaryota</taxon>
        <taxon>Fungi</taxon>
        <taxon>Dikarya</taxon>
        <taxon>Ascomycota</taxon>
        <taxon>Pezizomycotina</taxon>
        <taxon>Leotiomycetes</taxon>
        <taxon>Helotiales</taxon>
        <taxon>Hyaloscyphaceae</taxon>
        <taxon>Hyaloscypha</taxon>
        <taxon>Hyaloscypha bicolor</taxon>
    </lineage>
</organism>
<reference evidence="2 3" key="1">
    <citation type="submission" date="2016-04" db="EMBL/GenBank/DDBJ databases">
        <title>A degradative enzymes factory behind the ericoid mycorrhizal symbiosis.</title>
        <authorList>
            <consortium name="DOE Joint Genome Institute"/>
            <person name="Martino E."/>
            <person name="Morin E."/>
            <person name="Grelet G."/>
            <person name="Kuo A."/>
            <person name="Kohler A."/>
            <person name="Daghino S."/>
            <person name="Barry K."/>
            <person name="Choi C."/>
            <person name="Cichocki N."/>
            <person name="Clum A."/>
            <person name="Copeland A."/>
            <person name="Hainaut M."/>
            <person name="Haridas S."/>
            <person name="Labutti K."/>
            <person name="Lindquist E."/>
            <person name="Lipzen A."/>
            <person name="Khouja H.-R."/>
            <person name="Murat C."/>
            <person name="Ohm R."/>
            <person name="Olson A."/>
            <person name="Spatafora J."/>
            <person name="Veneault-Fourrey C."/>
            <person name="Henrissat B."/>
            <person name="Grigoriev I."/>
            <person name="Martin F."/>
            <person name="Perotto S."/>
        </authorList>
    </citation>
    <scope>NUCLEOTIDE SEQUENCE [LARGE SCALE GENOMIC DNA]</scope>
    <source>
        <strain evidence="2 3">E</strain>
    </source>
</reference>
<dbReference type="Proteomes" id="UP000235371">
    <property type="component" value="Unassembled WGS sequence"/>
</dbReference>
<dbReference type="InParanoid" id="A0A2J6SV54"/>
<dbReference type="GeneID" id="36578395"/>
<sequence length="117" mass="12642">MGPTPTCSPRFDLDPDLSLAVARDRHAGMCGTRLGRLITSLSNQRVCTDRGAEPAGNGKEEGGLKLTMSYNVSRENNVARQGCSALARTRKQTIRTFNWLLALVCGSLATLFSLDTL</sequence>
<keyword evidence="3" id="KW-1185">Reference proteome</keyword>
<feature type="transmembrane region" description="Helical" evidence="1">
    <location>
        <begin position="96"/>
        <end position="114"/>
    </location>
</feature>
<gene>
    <name evidence="2" type="ORF">K444DRAFT_110178</name>
</gene>
<protein>
    <submittedName>
        <fullName evidence="2">Uncharacterized protein</fullName>
    </submittedName>
</protein>
<accession>A0A2J6SV54</accession>
<dbReference type="AlphaFoldDB" id="A0A2J6SV54"/>